<name>A0A2H9T771_9ZZZZ</name>
<dbReference type="EMBL" id="NSIT01000103">
    <property type="protein sequence ID" value="PJE79039.1"/>
    <property type="molecule type" value="Genomic_DNA"/>
</dbReference>
<organism evidence="1">
    <name type="scientific">invertebrate metagenome</name>
    <dbReference type="NCBI Taxonomy" id="1711999"/>
    <lineage>
        <taxon>unclassified sequences</taxon>
        <taxon>metagenomes</taxon>
        <taxon>organismal metagenomes</taxon>
    </lineage>
</organism>
<gene>
    <name evidence="1" type="ORF">CI610_02003</name>
</gene>
<reference evidence="1" key="1">
    <citation type="journal article" date="2017" name="Appl. Environ. Microbiol.">
        <title>Molecular characterization of an Endozoicomonas-like organism causing infection in king scallop Pecten maximus L.</title>
        <authorList>
            <person name="Cano I."/>
            <person name="van Aerle R."/>
            <person name="Ross S."/>
            <person name="Verner-Jeffreys D.W."/>
            <person name="Paley R.K."/>
            <person name="Rimmer G."/>
            <person name="Ryder D."/>
            <person name="Hooper P."/>
            <person name="Stone D."/>
            <person name="Feist S.W."/>
        </authorList>
    </citation>
    <scope>NUCLEOTIDE SEQUENCE</scope>
</reference>
<sequence>MFPTVQESLEVLDVPIKASFFLLVLNLIDRAQEFL</sequence>
<proteinExistence type="predicted"/>
<dbReference type="AlphaFoldDB" id="A0A2H9T771"/>
<accession>A0A2H9T771</accession>
<evidence type="ECO:0000313" key="1">
    <source>
        <dbReference type="EMBL" id="PJE79039.1"/>
    </source>
</evidence>
<protein>
    <submittedName>
        <fullName evidence="1">Uncharacterized protein</fullName>
    </submittedName>
</protein>
<comment type="caution">
    <text evidence="1">The sequence shown here is derived from an EMBL/GenBank/DDBJ whole genome shotgun (WGS) entry which is preliminary data.</text>
</comment>